<evidence type="ECO:0000256" key="3">
    <source>
        <dbReference type="ARBA" id="ARBA00022692"/>
    </source>
</evidence>
<sequence>MIHGASLVGAFGMGLLGALSPCLAVTIPMTLALAAGTRSPSRAMGLAMGLLLWAGMALALVPLGVGASFLGGALRARPGLLYGALGVLTMLAGLGTLDLIQLPSVRLPMHGRFTGPLGALAAGFAIAFLSSPCSSPLLIAALGLSASGGAISAAAVMLAYSAGHSVPFLLAGASAALVRRLLEDRRLTGSVRIVRIGAGLVLLGLSARFFYLAL</sequence>
<comment type="subcellular location">
    <subcellularLocation>
        <location evidence="1">Membrane</location>
        <topology evidence="1">Multi-pass membrane protein</topology>
    </subcellularLocation>
</comment>
<evidence type="ECO:0000256" key="2">
    <source>
        <dbReference type="ARBA" id="ARBA00006143"/>
    </source>
</evidence>
<dbReference type="GO" id="GO:0016020">
    <property type="term" value="C:membrane"/>
    <property type="evidence" value="ECO:0007669"/>
    <property type="project" value="UniProtKB-SubCell"/>
</dbReference>
<dbReference type="RefSeq" id="WP_012868930.1">
    <property type="nucleotide sequence ID" value="NC_013522.1"/>
</dbReference>
<dbReference type="EMBL" id="CP001818">
    <property type="protein sequence ID" value="ACZ18414.1"/>
    <property type="molecule type" value="Genomic_DNA"/>
</dbReference>
<dbReference type="InterPro" id="IPR051790">
    <property type="entry name" value="Cytochrome_c-biogenesis_DsbD"/>
</dbReference>
<dbReference type="PANTHER" id="PTHR31272:SF6">
    <property type="entry name" value="CYTOCHROME C-TYPE BIOGENESIS CCDA-LIKE CHLOROPLASTIC PROTEIN"/>
    <property type="match status" value="1"/>
</dbReference>
<dbReference type="AlphaFoldDB" id="D1B811"/>
<keyword evidence="5 6" id="KW-0472">Membrane</keyword>
<feature type="transmembrane region" description="Helical" evidence="6">
    <location>
        <begin position="50"/>
        <end position="73"/>
    </location>
</feature>
<dbReference type="InterPro" id="IPR003834">
    <property type="entry name" value="Cyt_c_assmbl_TM_dom"/>
</dbReference>
<evidence type="ECO:0000256" key="6">
    <source>
        <dbReference type="SAM" id="Phobius"/>
    </source>
</evidence>
<feature type="transmembrane region" description="Helical" evidence="6">
    <location>
        <begin position="80"/>
        <end position="101"/>
    </location>
</feature>
<evidence type="ECO:0000256" key="5">
    <source>
        <dbReference type="ARBA" id="ARBA00023136"/>
    </source>
</evidence>
<dbReference type="eggNOG" id="COG4232">
    <property type="taxonomic scope" value="Bacteria"/>
</dbReference>
<keyword evidence="9" id="KW-1185">Reference proteome</keyword>
<evidence type="ECO:0000313" key="8">
    <source>
        <dbReference type="EMBL" id="ACZ18414.1"/>
    </source>
</evidence>
<proteinExistence type="inferred from homology"/>
<feature type="transmembrane region" description="Helical" evidence="6">
    <location>
        <begin position="194"/>
        <end position="213"/>
    </location>
</feature>
<dbReference type="KEGG" id="tai:Taci_0174"/>
<dbReference type="Proteomes" id="UP000002030">
    <property type="component" value="Chromosome"/>
</dbReference>
<evidence type="ECO:0000313" key="9">
    <source>
        <dbReference type="Proteomes" id="UP000002030"/>
    </source>
</evidence>
<protein>
    <submittedName>
        <fullName evidence="8">Cytochrome c biogenesis protein transmembrane region</fullName>
    </submittedName>
</protein>
<evidence type="ECO:0000256" key="1">
    <source>
        <dbReference type="ARBA" id="ARBA00004141"/>
    </source>
</evidence>
<evidence type="ECO:0000256" key="4">
    <source>
        <dbReference type="ARBA" id="ARBA00022989"/>
    </source>
</evidence>
<keyword evidence="4 6" id="KW-1133">Transmembrane helix</keyword>
<dbReference type="STRING" id="525903.Taci_0174"/>
<evidence type="ECO:0000259" key="7">
    <source>
        <dbReference type="Pfam" id="PF02683"/>
    </source>
</evidence>
<name>D1B811_THEAS</name>
<dbReference type="HOGENOM" id="CLU_053225_0_2_0"/>
<organism evidence="8 9">
    <name type="scientific">Thermanaerovibrio acidaminovorans (strain ATCC 49978 / DSM 6589 / Su883)</name>
    <name type="common">Selenomonas acidaminovorans</name>
    <dbReference type="NCBI Taxonomy" id="525903"/>
    <lineage>
        <taxon>Bacteria</taxon>
        <taxon>Thermotogati</taxon>
        <taxon>Synergistota</taxon>
        <taxon>Synergistia</taxon>
        <taxon>Synergistales</taxon>
        <taxon>Synergistaceae</taxon>
        <taxon>Thermanaerovibrio</taxon>
    </lineage>
</organism>
<dbReference type="GO" id="GO:0017004">
    <property type="term" value="P:cytochrome complex assembly"/>
    <property type="evidence" value="ECO:0007669"/>
    <property type="project" value="InterPro"/>
</dbReference>
<comment type="similarity">
    <text evidence="2">Belongs to the DsbD family.</text>
</comment>
<dbReference type="EnsemblBacteria" id="ACZ18414">
    <property type="protein sequence ID" value="ACZ18414"/>
    <property type="gene ID" value="Taci_0174"/>
</dbReference>
<dbReference type="OrthoDB" id="9961170at2"/>
<gene>
    <name evidence="8" type="ordered locus">Taci_0174</name>
</gene>
<accession>D1B811</accession>
<dbReference type="Pfam" id="PF02683">
    <property type="entry name" value="DsbD_TM"/>
    <property type="match status" value="1"/>
</dbReference>
<feature type="transmembrane region" description="Helical" evidence="6">
    <location>
        <begin position="166"/>
        <end position="182"/>
    </location>
</feature>
<dbReference type="PATRIC" id="fig|525903.6.peg.177"/>
<reference evidence="8 9" key="1">
    <citation type="journal article" date="2009" name="Stand. Genomic Sci.">
        <title>Complete genome sequence of Thermanaerovibrio acidaminovorans type strain (Su883).</title>
        <authorList>
            <person name="Chovatia M."/>
            <person name="Sikorski J."/>
            <person name="Schroder M."/>
            <person name="Lapidus A."/>
            <person name="Nolan M."/>
            <person name="Tice H."/>
            <person name="Glavina Del Rio T."/>
            <person name="Copeland A."/>
            <person name="Cheng J.F."/>
            <person name="Lucas S."/>
            <person name="Chen F."/>
            <person name="Bruce D."/>
            <person name="Goodwin L."/>
            <person name="Pitluck S."/>
            <person name="Ivanova N."/>
            <person name="Mavromatis K."/>
            <person name="Ovchinnikova G."/>
            <person name="Pati A."/>
            <person name="Chen A."/>
            <person name="Palaniappan K."/>
            <person name="Land M."/>
            <person name="Hauser L."/>
            <person name="Chang Y.J."/>
            <person name="Jeffries C.D."/>
            <person name="Chain P."/>
            <person name="Saunders E."/>
            <person name="Detter J.C."/>
            <person name="Brettin T."/>
            <person name="Rohde M."/>
            <person name="Goker M."/>
            <person name="Spring S."/>
            <person name="Bristow J."/>
            <person name="Markowitz V."/>
            <person name="Hugenholtz P."/>
            <person name="Kyrpides N.C."/>
            <person name="Klenk H.P."/>
            <person name="Eisen J.A."/>
        </authorList>
    </citation>
    <scope>NUCLEOTIDE SEQUENCE [LARGE SCALE GENOMIC DNA]</scope>
    <source>
        <strain evidence="9">ATCC 49978 / DSM 6589 / Su883</strain>
    </source>
</reference>
<feature type="domain" description="Cytochrome C biogenesis protein transmembrane" evidence="7">
    <location>
        <begin position="7"/>
        <end position="176"/>
    </location>
</feature>
<keyword evidence="3 6" id="KW-0812">Transmembrane</keyword>
<dbReference type="PANTHER" id="PTHR31272">
    <property type="entry name" value="CYTOCHROME C-TYPE BIOGENESIS PROTEIN HI_1454-RELATED"/>
    <property type="match status" value="1"/>
</dbReference>